<comment type="caution">
    <text evidence="1">The sequence shown here is derived from an EMBL/GenBank/DDBJ whole genome shotgun (WGS) entry which is preliminary data.</text>
</comment>
<dbReference type="Proteomes" id="UP000701801">
    <property type="component" value="Unassembled WGS sequence"/>
</dbReference>
<dbReference type="AlphaFoldDB" id="A0A9N9Q500"/>
<evidence type="ECO:0000313" key="2">
    <source>
        <dbReference type="Proteomes" id="UP000701801"/>
    </source>
</evidence>
<organism evidence="1 2">
    <name type="scientific">Hymenoscyphus albidus</name>
    <dbReference type="NCBI Taxonomy" id="595503"/>
    <lineage>
        <taxon>Eukaryota</taxon>
        <taxon>Fungi</taxon>
        <taxon>Dikarya</taxon>
        <taxon>Ascomycota</taxon>
        <taxon>Pezizomycotina</taxon>
        <taxon>Leotiomycetes</taxon>
        <taxon>Helotiales</taxon>
        <taxon>Helotiaceae</taxon>
        <taxon>Hymenoscyphus</taxon>
    </lineage>
</organism>
<name>A0A9N9Q500_9HELO</name>
<sequence>MACMPMPTNLLVLQAVENLQSPDLASQHIIPWDRTDGNLQKKKRVPANPNNNTPIGAEFHFNDFK</sequence>
<evidence type="ECO:0000313" key="1">
    <source>
        <dbReference type="EMBL" id="CAG8975374.1"/>
    </source>
</evidence>
<reference evidence="1" key="1">
    <citation type="submission" date="2021-07" db="EMBL/GenBank/DDBJ databases">
        <authorList>
            <person name="Durling M."/>
        </authorList>
    </citation>
    <scope>NUCLEOTIDE SEQUENCE</scope>
</reference>
<dbReference type="EMBL" id="CAJVRM010000134">
    <property type="protein sequence ID" value="CAG8975374.1"/>
    <property type="molecule type" value="Genomic_DNA"/>
</dbReference>
<accession>A0A9N9Q500</accession>
<keyword evidence="2" id="KW-1185">Reference proteome</keyword>
<gene>
    <name evidence="1" type="ORF">HYALB_00009515</name>
</gene>
<proteinExistence type="predicted"/>
<protein>
    <submittedName>
        <fullName evidence="1">Uncharacterized protein</fullName>
    </submittedName>
</protein>